<dbReference type="AlphaFoldDB" id="A0A3M6UPQ5"/>
<name>A0A3M6UPQ5_POCDA</name>
<dbReference type="InterPro" id="IPR051560">
    <property type="entry name" value="MAM_domain-containing"/>
</dbReference>
<dbReference type="PANTHER" id="PTHR23282">
    <property type="entry name" value="APICAL ENDOSOMAL GLYCOPROTEIN PRECURSOR"/>
    <property type="match status" value="1"/>
</dbReference>
<accession>A0A3M6UPQ5</accession>
<dbReference type="CDD" id="cd06263">
    <property type="entry name" value="MAM"/>
    <property type="match status" value="1"/>
</dbReference>
<reference evidence="2 3" key="1">
    <citation type="journal article" date="2018" name="Sci. Rep.">
        <title>Comparative analysis of the Pocillopora damicornis genome highlights role of immune system in coral evolution.</title>
        <authorList>
            <person name="Cunning R."/>
            <person name="Bay R.A."/>
            <person name="Gillette P."/>
            <person name="Baker A.C."/>
            <person name="Traylor-Knowles N."/>
        </authorList>
    </citation>
    <scope>NUCLEOTIDE SEQUENCE [LARGE SCALE GENOMIC DNA]</scope>
    <source>
        <strain evidence="2">RSMAS</strain>
        <tissue evidence="2">Whole animal</tissue>
    </source>
</reference>
<dbReference type="InterPro" id="IPR013320">
    <property type="entry name" value="ConA-like_dom_sf"/>
</dbReference>
<dbReference type="PANTHER" id="PTHR23282:SF101">
    <property type="entry name" value="MAM DOMAIN-CONTAINING PROTEIN"/>
    <property type="match status" value="1"/>
</dbReference>
<feature type="domain" description="MAM" evidence="1">
    <location>
        <begin position="20"/>
        <end position="141"/>
    </location>
</feature>
<evidence type="ECO:0000313" key="2">
    <source>
        <dbReference type="EMBL" id="RMX55338.1"/>
    </source>
</evidence>
<keyword evidence="3" id="KW-1185">Reference proteome</keyword>
<dbReference type="InterPro" id="IPR000998">
    <property type="entry name" value="MAM_dom"/>
</dbReference>
<comment type="caution">
    <text evidence="2">The sequence shown here is derived from an EMBL/GenBank/DDBJ whole genome shotgun (WGS) entry which is preliminary data.</text>
</comment>
<dbReference type="Gene3D" id="2.60.120.200">
    <property type="match status" value="2"/>
</dbReference>
<dbReference type="SMART" id="SM00137">
    <property type="entry name" value="MAM"/>
    <property type="match status" value="1"/>
</dbReference>
<dbReference type="GO" id="GO:0016020">
    <property type="term" value="C:membrane"/>
    <property type="evidence" value="ECO:0007669"/>
    <property type="project" value="InterPro"/>
</dbReference>
<dbReference type="Proteomes" id="UP000275408">
    <property type="component" value="Unassembled WGS sequence"/>
</dbReference>
<dbReference type="PROSITE" id="PS50060">
    <property type="entry name" value="MAM_2"/>
    <property type="match status" value="1"/>
</dbReference>
<proteinExistence type="predicted"/>
<evidence type="ECO:0000259" key="1">
    <source>
        <dbReference type="PROSITE" id="PS50060"/>
    </source>
</evidence>
<dbReference type="OrthoDB" id="114660at2759"/>
<gene>
    <name evidence="2" type="ORF">pdam_00019118</name>
</gene>
<dbReference type="EMBL" id="RCHS01001075">
    <property type="protein sequence ID" value="RMX55338.1"/>
    <property type="molecule type" value="Genomic_DNA"/>
</dbReference>
<dbReference type="Pfam" id="PF00629">
    <property type="entry name" value="MAM"/>
    <property type="match status" value="1"/>
</dbReference>
<protein>
    <recommendedName>
        <fullName evidence="1">MAM domain-containing protein</fullName>
    </recommendedName>
</protein>
<evidence type="ECO:0000313" key="3">
    <source>
        <dbReference type="Proteomes" id="UP000275408"/>
    </source>
</evidence>
<dbReference type="STRING" id="46731.A0A3M6UPQ5"/>
<organism evidence="2 3">
    <name type="scientific">Pocillopora damicornis</name>
    <name type="common">Cauliflower coral</name>
    <name type="synonym">Millepora damicornis</name>
    <dbReference type="NCBI Taxonomy" id="46731"/>
    <lineage>
        <taxon>Eukaryota</taxon>
        <taxon>Metazoa</taxon>
        <taxon>Cnidaria</taxon>
        <taxon>Anthozoa</taxon>
        <taxon>Hexacorallia</taxon>
        <taxon>Scleractinia</taxon>
        <taxon>Astrocoeniina</taxon>
        <taxon>Pocilloporidae</taxon>
        <taxon>Pocillopora</taxon>
    </lineage>
</organism>
<dbReference type="Pfam" id="PF13385">
    <property type="entry name" value="Laminin_G_3"/>
    <property type="match status" value="1"/>
</dbReference>
<dbReference type="SUPFAM" id="SSF49899">
    <property type="entry name" value="Concanavalin A-like lectins/glucanases"/>
    <property type="match status" value="2"/>
</dbReference>
<sequence length="568" mass="64200">MLLNFAVTKCYVKRCGSYLDYCLNTGHYLYIETSFPRQPGDKARVIFKVFKVNCLQFWYHMWGADIGQLKVYYTNFQPSSVVPHLAWHLQGNQGDAWKLAQVPFDADFVEIVIIEGIRGLGYHGDIAIDDVQFSAQDFCPPTVEDPGVEGGIPLKKVAHWFFDGRDENVSMKGGGGEPLRVSQRVLKELRMRYLRSGTSLINASYFSDASGTFLFMNGSFKPTVPAVNLGGSSFSLAIWIKPVLGSSQYVLSAEDQFHLHLNQQGGFRAKLVLDDGSETRPFGFRQARALNSTIYSNASAYFPMDTSSTILNFKAYQQINNFSYDLSTIGPVNGAVMFNHTQLHVNQLEIPCLADVHLCTQGFTLTFWINVLEVSGGLPMVLRRRGRNQEESEVRAKVITQGTEQFFGIMVAANERKCNIQFRFTMSTWMHVAFTWLNGFTLPHLFLNGVRKQRNELEKYHCKDYFPLLKTPSVPTSPSTSTLTSAPQDVSLGSSGIVMLLDDMALWERELNFEESRAWDKEKILSPHEESNLRPSDSALRCFTTEPQRLHDEQSLSRGSFDMRPAYC</sequence>